<protein>
    <recommendedName>
        <fullName evidence="3">F-box domain-containing protein</fullName>
    </recommendedName>
</protein>
<keyword evidence="2" id="KW-1185">Reference proteome</keyword>
<name>A0ABR1LDM9_9PEZI</name>
<proteinExistence type="predicted"/>
<evidence type="ECO:0008006" key="3">
    <source>
        <dbReference type="Google" id="ProtNLM"/>
    </source>
</evidence>
<reference evidence="1 2" key="1">
    <citation type="submission" date="2024-04" db="EMBL/GenBank/DDBJ databases">
        <title>Phyllosticta paracitricarpa is synonymous to the EU quarantine fungus P. citricarpa based on phylogenomic analyses.</title>
        <authorList>
            <consortium name="Lawrence Berkeley National Laboratory"/>
            <person name="Van ingen-buijs V.A."/>
            <person name="Van westerhoven A.C."/>
            <person name="Haridas S."/>
            <person name="Skiadas P."/>
            <person name="Martin F."/>
            <person name="Groenewald J.Z."/>
            <person name="Crous P.W."/>
            <person name="Seidl M.F."/>
        </authorList>
    </citation>
    <scope>NUCLEOTIDE SEQUENCE [LARGE SCALE GENOMIC DNA]</scope>
    <source>
        <strain evidence="1 2">CPC 17464</strain>
    </source>
</reference>
<evidence type="ECO:0000313" key="2">
    <source>
        <dbReference type="Proteomes" id="UP001360953"/>
    </source>
</evidence>
<accession>A0ABR1LDM9</accession>
<comment type="caution">
    <text evidence="1">The sequence shown here is derived from an EMBL/GenBank/DDBJ whole genome shotgun (WGS) entry which is preliminary data.</text>
</comment>
<dbReference type="EMBL" id="JBBPEH010000011">
    <property type="protein sequence ID" value="KAK7531960.1"/>
    <property type="molecule type" value="Genomic_DNA"/>
</dbReference>
<gene>
    <name evidence="1" type="ORF">J3D65DRAFT_670608</name>
</gene>
<organism evidence="1 2">
    <name type="scientific">Phyllosticta citribraziliensis</name>
    <dbReference type="NCBI Taxonomy" id="989973"/>
    <lineage>
        <taxon>Eukaryota</taxon>
        <taxon>Fungi</taxon>
        <taxon>Dikarya</taxon>
        <taxon>Ascomycota</taxon>
        <taxon>Pezizomycotina</taxon>
        <taxon>Dothideomycetes</taxon>
        <taxon>Dothideomycetes incertae sedis</taxon>
        <taxon>Botryosphaeriales</taxon>
        <taxon>Phyllostictaceae</taxon>
        <taxon>Phyllosticta</taxon>
    </lineage>
</organism>
<dbReference type="Proteomes" id="UP001360953">
    <property type="component" value="Unassembled WGS sequence"/>
</dbReference>
<sequence length="455" mass="52348">MPEMQETSDFEIAAHQMRPFPLLKLPNELIENVARHLVQDTGPANPSNDINIFGIFGGLELADVRGDREARRSVDKEDIVAFSKTCKHLREIAKKFVFLDVQLLTSANVQDIERPDCARLAQWYPGFSPERLQTLLQVPPPDFLRHIQELAIHEFWKIDTIGNDAILYTFAVSIGQLLMKPKTLRRLEIDGSERLAQYMEEFLADADVRFPYLQELVASVEFRFLLKLAPNIEHFSNMPREGYDREFRNYGKQKVDELLQSCGALRKLRHLDFTIADFDRPFDVQLPALSLDTLKFTREREYMPSTLRRPHEYDDKLPMGLLLDVIGSQPGTRSITIPRARNIFLGADGSRKRWQEDQGWQNWLPAAILAVRFLDVEEITVGKYCKFSLWRNLNSSTITLQRVFLDHPNVVSEEYDIHVVYEGADGAPAWIVYENDEAASIAVNADCRATDEYTT</sequence>
<dbReference type="GeneID" id="92036215"/>
<evidence type="ECO:0000313" key="1">
    <source>
        <dbReference type="EMBL" id="KAK7531960.1"/>
    </source>
</evidence>
<dbReference type="RefSeq" id="XP_066651630.1">
    <property type="nucleotide sequence ID" value="XM_066803309.1"/>
</dbReference>